<name>A0A8J7DV09_9CYAN</name>
<reference evidence="1" key="1">
    <citation type="submission" date="2020-10" db="EMBL/GenBank/DDBJ databases">
        <authorList>
            <person name="Castelo-Branco R."/>
            <person name="Eusebio N."/>
            <person name="Adriana R."/>
            <person name="Vieira A."/>
            <person name="Brugerolle De Fraissinette N."/>
            <person name="Rezende De Castro R."/>
            <person name="Schneider M.P."/>
            <person name="Vasconcelos V."/>
            <person name="Leao P.N."/>
        </authorList>
    </citation>
    <scope>NUCLEOTIDE SEQUENCE</scope>
    <source>
        <strain evidence="1">LEGE 07157</strain>
    </source>
</reference>
<gene>
    <name evidence="1" type="ORF">IQ249_06305</name>
</gene>
<dbReference type="RefSeq" id="WP_194028604.1">
    <property type="nucleotide sequence ID" value="NZ_JADEWZ010000007.1"/>
</dbReference>
<comment type="caution">
    <text evidence="1">The sequence shown here is derived from an EMBL/GenBank/DDBJ whole genome shotgun (WGS) entry which is preliminary data.</text>
</comment>
<keyword evidence="2" id="KW-1185">Reference proteome</keyword>
<dbReference type="PANTHER" id="PTHR43649">
    <property type="entry name" value="ARABINOSE-BINDING PROTEIN-RELATED"/>
    <property type="match status" value="1"/>
</dbReference>
<protein>
    <submittedName>
        <fullName evidence="1">Carbohydrate ABC transporter substrate-binding protein</fullName>
    </submittedName>
</protein>
<dbReference type="InterPro" id="IPR050490">
    <property type="entry name" value="Bact_solute-bd_prot1"/>
</dbReference>
<organism evidence="1 2">
    <name type="scientific">Lusitaniella coriacea LEGE 07157</name>
    <dbReference type="NCBI Taxonomy" id="945747"/>
    <lineage>
        <taxon>Bacteria</taxon>
        <taxon>Bacillati</taxon>
        <taxon>Cyanobacteriota</taxon>
        <taxon>Cyanophyceae</taxon>
        <taxon>Spirulinales</taxon>
        <taxon>Lusitaniellaceae</taxon>
        <taxon>Lusitaniella</taxon>
    </lineage>
</organism>
<dbReference type="PROSITE" id="PS51257">
    <property type="entry name" value="PROKAR_LIPOPROTEIN"/>
    <property type="match status" value="1"/>
</dbReference>
<sequence length="474" mass="54188">MLLKIPPGFKVRRPRQFATAIACLTISLTLVGCPASKETPSGTSPKSPAQNDVLTIWWNKGYLLEEDEALRKIVRDWESKTGKKVKLSFETEDDLPQKAERALKTGRSPDILFSTRAEYELIPRLAWEGKLADVSEVMNPVEESFSPAALQAVSLYDKTAEKRSYYAIPIYQATIYIHYWRDLVEQAGKQPSDIPQDWDGFWNFWKTIQENLPSEQNEKIHGLGITVSPKSSDTYYFFEQVLEAYSVELLDEEGQLQVDDPKVRQGIIQSLRWIAQLYKENYIPPGAVQWLNPDNNFNLLNRLTVMSPNPTLSIPAAQRQEEEIYLNKLGTLEFPNKPNGDPMRYIVSVRQAAIFSKSKNQGLAKEFLAYLVRPENLDTYIKAASGRYAPITKSGWEDPFWRDRADPHIAIATKMLADRPTRPFYFALNPAYAQVLEENLWGEALNRILVENATPETAADEAIARMKEIFEEWK</sequence>
<dbReference type="AlphaFoldDB" id="A0A8J7DV09"/>
<dbReference type="Gene3D" id="3.40.190.10">
    <property type="entry name" value="Periplasmic binding protein-like II"/>
    <property type="match status" value="1"/>
</dbReference>
<evidence type="ECO:0000313" key="1">
    <source>
        <dbReference type="EMBL" id="MBE9115509.1"/>
    </source>
</evidence>
<evidence type="ECO:0000313" key="2">
    <source>
        <dbReference type="Proteomes" id="UP000654482"/>
    </source>
</evidence>
<dbReference type="Proteomes" id="UP000654482">
    <property type="component" value="Unassembled WGS sequence"/>
</dbReference>
<dbReference type="PANTHER" id="PTHR43649:SF12">
    <property type="entry name" value="DIACETYLCHITOBIOSE BINDING PROTEIN DASA"/>
    <property type="match status" value="1"/>
</dbReference>
<dbReference type="Pfam" id="PF01547">
    <property type="entry name" value="SBP_bac_1"/>
    <property type="match status" value="1"/>
</dbReference>
<proteinExistence type="predicted"/>
<dbReference type="InterPro" id="IPR006059">
    <property type="entry name" value="SBP"/>
</dbReference>
<accession>A0A8J7DV09</accession>
<dbReference type="EMBL" id="JADEWZ010000007">
    <property type="protein sequence ID" value="MBE9115509.1"/>
    <property type="molecule type" value="Genomic_DNA"/>
</dbReference>
<dbReference type="SUPFAM" id="SSF53850">
    <property type="entry name" value="Periplasmic binding protein-like II"/>
    <property type="match status" value="1"/>
</dbReference>